<feature type="transmembrane region" description="Helical" evidence="8">
    <location>
        <begin position="117"/>
        <end position="137"/>
    </location>
</feature>
<dbReference type="EC" id="2.4.2.43" evidence="10"/>
<proteinExistence type="predicted"/>
<evidence type="ECO:0000256" key="7">
    <source>
        <dbReference type="ARBA" id="ARBA00023136"/>
    </source>
</evidence>
<dbReference type="PANTHER" id="PTHR33908:SF3">
    <property type="entry name" value="UNDECAPRENYL PHOSPHATE-ALPHA-4-AMINO-4-DEOXY-L-ARABINOSE ARABINOSYL TRANSFERASE"/>
    <property type="match status" value="1"/>
</dbReference>
<feature type="transmembrane region" description="Helical" evidence="8">
    <location>
        <begin position="317"/>
        <end position="335"/>
    </location>
</feature>
<dbReference type="GO" id="GO:0103015">
    <property type="term" value="F:4-amino-4-deoxy-L-arabinose transferase activity"/>
    <property type="evidence" value="ECO:0007669"/>
    <property type="project" value="UniProtKB-EC"/>
</dbReference>
<name>A0AAI9MVM2_PROST</name>
<keyword evidence="5 8" id="KW-0812">Transmembrane</keyword>
<dbReference type="RefSeq" id="WP_154622213.1">
    <property type="nucleotide sequence ID" value="NZ_CP119540.1"/>
</dbReference>
<keyword evidence="3 10" id="KW-0328">Glycosyltransferase</keyword>
<keyword evidence="4 10" id="KW-0808">Transferase</keyword>
<reference evidence="10" key="1">
    <citation type="submission" date="2024-02" db="EMBL/GenBank/DDBJ databases">
        <authorList>
            <consortium name="Clinical and Environmental Microbiology Branch: Whole genome sequencing antimicrobial resistance pathogens in the healthcare setting"/>
        </authorList>
    </citation>
    <scope>NUCLEOTIDE SEQUENCE</scope>
    <source>
        <strain evidence="10">2020GO-00142</strain>
    </source>
</reference>
<evidence type="ECO:0000256" key="6">
    <source>
        <dbReference type="ARBA" id="ARBA00022989"/>
    </source>
</evidence>
<evidence type="ECO:0000256" key="1">
    <source>
        <dbReference type="ARBA" id="ARBA00004651"/>
    </source>
</evidence>
<keyword evidence="7 8" id="KW-0472">Membrane</keyword>
<dbReference type="GO" id="GO:0000030">
    <property type="term" value="F:mannosyltransferase activity"/>
    <property type="evidence" value="ECO:0007669"/>
    <property type="project" value="InterPro"/>
</dbReference>
<protein>
    <submittedName>
        <fullName evidence="10">Lipid IV(A) 4-amino-4-deoxy-L-arabinosyltransferase</fullName>
        <ecNumber evidence="10">2.4.2.43</ecNumber>
    </submittedName>
</protein>
<gene>
    <name evidence="10" type="primary">arnT</name>
    <name evidence="10" type="ORF">JRA39_001242</name>
</gene>
<sequence length="553" mass="63184">MMMANNKIAYLKWCLLFGFVLLTYFIPLNGRLLWQPDELRYAEISRELILSYNWSVPELLDIRYFEKPIFGYWVNAFFQMLFGENNVSVRLGVVFSTLTSALFVYLSAKMAWKKNDLAFNATLIYLSMLMVLAIGTYNVLDPILTAFITMAIFFYQWGLTTKSFSHKLIAFILLGVAGGLGLMTKGFLVLVIPGLVIVLSSLYYQQFKEVFCFAFVSLCSLFLVCLPWAIVIAGREPDYWHYFFWVEHVQRFMSEDAQNRSPFWFYIPILIAAVLPWLGYFLAALVNGFRQKGLHIYFLMWFLVPFLFFSITKGKLLTYILPCLAPVAVLMAAYIDRIRQQNRVGTIRLNAVINISIGLILAVALFVLPYFPQVSPYSLDEDNKRLLAAGAFLFWGLAGVISYHRRYWAWAAACTLALSLSVGHVIPDKVASNNTPQKLIEKYRPQLANKTYLLTNNVGLGTALAWVLKRSDITMLHQNGELNYGLKYPDAANRFYRLDQLPTLLEQHNYQDIAVLVEASQDDILAALPGKPIIVYEGNLVFVFYNGRNGLIE</sequence>
<feature type="transmembrane region" description="Helical" evidence="8">
    <location>
        <begin position="164"/>
        <end position="181"/>
    </location>
</feature>
<feature type="transmembrane region" description="Helical" evidence="8">
    <location>
        <begin position="9"/>
        <end position="26"/>
    </location>
</feature>
<keyword evidence="6 8" id="KW-1133">Transmembrane helix</keyword>
<evidence type="ECO:0000259" key="9">
    <source>
        <dbReference type="Pfam" id="PF02366"/>
    </source>
</evidence>
<dbReference type="GO" id="GO:0005886">
    <property type="term" value="C:plasma membrane"/>
    <property type="evidence" value="ECO:0007669"/>
    <property type="project" value="UniProtKB-SubCell"/>
</dbReference>
<dbReference type="GO" id="GO:0006493">
    <property type="term" value="P:protein O-linked glycosylation"/>
    <property type="evidence" value="ECO:0007669"/>
    <property type="project" value="InterPro"/>
</dbReference>
<dbReference type="GO" id="GO:0010041">
    <property type="term" value="P:response to iron(III) ion"/>
    <property type="evidence" value="ECO:0007669"/>
    <property type="project" value="TreeGrafter"/>
</dbReference>
<evidence type="ECO:0000313" key="10">
    <source>
        <dbReference type="EMBL" id="EMP9432225.1"/>
    </source>
</evidence>
<feature type="domain" description="ArnT-like N-terminal" evidence="9">
    <location>
        <begin position="14"/>
        <end position="243"/>
    </location>
</feature>
<keyword evidence="2" id="KW-1003">Cell membrane</keyword>
<feature type="transmembrane region" description="Helical" evidence="8">
    <location>
        <begin position="87"/>
        <end position="105"/>
    </location>
</feature>
<feature type="transmembrane region" description="Helical" evidence="8">
    <location>
        <begin position="386"/>
        <end position="403"/>
    </location>
</feature>
<evidence type="ECO:0000256" key="5">
    <source>
        <dbReference type="ARBA" id="ARBA00022692"/>
    </source>
</evidence>
<evidence type="ECO:0000256" key="2">
    <source>
        <dbReference type="ARBA" id="ARBA00022475"/>
    </source>
</evidence>
<comment type="caution">
    <text evidence="10">The sequence shown here is derived from an EMBL/GenBank/DDBJ whole genome shotgun (WGS) entry which is preliminary data.</text>
</comment>
<dbReference type="PANTHER" id="PTHR33908">
    <property type="entry name" value="MANNOSYLTRANSFERASE YKCB-RELATED"/>
    <property type="match status" value="1"/>
</dbReference>
<evidence type="ECO:0000256" key="4">
    <source>
        <dbReference type="ARBA" id="ARBA00022679"/>
    </source>
</evidence>
<dbReference type="AlphaFoldDB" id="A0AAI9MVM2"/>
<dbReference type="NCBIfam" id="NF009784">
    <property type="entry name" value="PRK13279.1"/>
    <property type="match status" value="1"/>
</dbReference>
<feature type="transmembrane region" description="Helical" evidence="8">
    <location>
        <begin position="263"/>
        <end position="282"/>
    </location>
</feature>
<evidence type="ECO:0000256" key="3">
    <source>
        <dbReference type="ARBA" id="ARBA00022676"/>
    </source>
</evidence>
<comment type="subcellular location">
    <subcellularLocation>
        <location evidence="1">Cell membrane</location>
        <topology evidence="1">Multi-pass membrane protein</topology>
    </subcellularLocation>
</comment>
<dbReference type="Pfam" id="PF02366">
    <property type="entry name" value="PMT"/>
    <property type="match status" value="1"/>
</dbReference>
<dbReference type="InterPro" id="IPR003342">
    <property type="entry name" value="ArnT-like_N"/>
</dbReference>
<organism evidence="10">
    <name type="scientific">Providencia stuartii</name>
    <dbReference type="NCBI Taxonomy" id="588"/>
    <lineage>
        <taxon>Bacteria</taxon>
        <taxon>Pseudomonadati</taxon>
        <taxon>Pseudomonadota</taxon>
        <taxon>Gammaproteobacteria</taxon>
        <taxon>Enterobacterales</taxon>
        <taxon>Morganellaceae</taxon>
        <taxon>Providencia</taxon>
    </lineage>
</organism>
<dbReference type="EMBL" id="AAZDVE040000006">
    <property type="protein sequence ID" value="EMP9432225.1"/>
    <property type="molecule type" value="Genomic_DNA"/>
</dbReference>
<accession>A0AAI9MVM2</accession>
<feature type="transmembrane region" description="Helical" evidence="8">
    <location>
        <begin position="347"/>
        <end position="371"/>
    </location>
</feature>
<evidence type="ECO:0000256" key="8">
    <source>
        <dbReference type="SAM" id="Phobius"/>
    </source>
</evidence>
<dbReference type="InterPro" id="IPR050297">
    <property type="entry name" value="LipidA_mod_glycosyltrf_83"/>
</dbReference>
<dbReference type="GO" id="GO:0009103">
    <property type="term" value="P:lipopolysaccharide biosynthetic process"/>
    <property type="evidence" value="ECO:0007669"/>
    <property type="project" value="TreeGrafter"/>
</dbReference>
<feature type="transmembrane region" description="Helical" evidence="8">
    <location>
        <begin position="211"/>
        <end position="233"/>
    </location>
</feature>
<feature type="transmembrane region" description="Helical" evidence="8">
    <location>
        <begin position="294"/>
        <end position="311"/>
    </location>
</feature>